<proteinExistence type="predicted"/>
<gene>
    <name evidence="2" type="ORF">B9Q06_05145</name>
</gene>
<feature type="transmembrane region" description="Helical" evidence="1">
    <location>
        <begin position="7"/>
        <end position="27"/>
    </location>
</feature>
<dbReference type="EMBL" id="NEXH01000008">
    <property type="protein sequence ID" value="PSN95568.1"/>
    <property type="molecule type" value="Genomic_DNA"/>
</dbReference>
<feature type="transmembrane region" description="Helical" evidence="1">
    <location>
        <begin position="47"/>
        <end position="66"/>
    </location>
</feature>
<organism evidence="2 3">
    <name type="scientific">Candidatus Marsarchaeota G2 archaeon ECH_B_2</name>
    <dbReference type="NCBI Taxonomy" id="1978160"/>
    <lineage>
        <taxon>Archaea</taxon>
        <taxon>Candidatus Marsarchaeota</taxon>
        <taxon>Candidatus Marsarchaeota group 2</taxon>
    </lineage>
</organism>
<protein>
    <submittedName>
        <fullName evidence="2">Uncharacterized protein</fullName>
    </submittedName>
</protein>
<sequence>MRDWRQLIYPPLTASMILSYAIFWASTARLKVAAPVNGVWLPTASDVVFWVTITLIVLALPLRRVLTIAVEGLRRNHYLVLVPPIYFATHLFVYGLLLERLLIQAFGVSGLPPNGFEAFVSYSYYYSPHTALSALLTLTVQPSLNITVPAYYSLALGPFAVVMAVIITLLVTASTYQITQLTPSLRRVGESIAIPVLGVAGGASCCLSIPILLEYFSPVVQAFAVTQSGSLTLSILYYALPLSVALALKLVVDGLNRACVVLRVARQPG</sequence>
<name>A0A2R6BAU1_9ARCH</name>
<evidence type="ECO:0000313" key="3">
    <source>
        <dbReference type="Proteomes" id="UP000241284"/>
    </source>
</evidence>
<keyword evidence="1" id="KW-1133">Transmembrane helix</keyword>
<reference evidence="2 3" key="1">
    <citation type="submission" date="2017-04" db="EMBL/GenBank/DDBJ databases">
        <title>Novel microbial lineages endemic to geothermal iron-oxide mats fill important gaps in the evolutionary history of Archaea.</title>
        <authorList>
            <person name="Jay Z.J."/>
            <person name="Beam J.P."/>
            <person name="Dlakic M."/>
            <person name="Rusch D.B."/>
            <person name="Kozubal M.A."/>
            <person name="Inskeep W.P."/>
        </authorList>
    </citation>
    <scope>NUCLEOTIDE SEQUENCE [LARGE SCALE GENOMIC DNA]</scope>
    <source>
        <strain evidence="2">ECH_B_2</strain>
    </source>
</reference>
<feature type="transmembrane region" description="Helical" evidence="1">
    <location>
        <begin position="78"/>
        <end position="97"/>
    </location>
</feature>
<feature type="transmembrane region" description="Helical" evidence="1">
    <location>
        <begin position="150"/>
        <end position="171"/>
    </location>
</feature>
<dbReference type="Proteomes" id="UP000241284">
    <property type="component" value="Unassembled WGS sequence"/>
</dbReference>
<keyword evidence="1" id="KW-0472">Membrane</keyword>
<evidence type="ECO:0000313" key="2">
    <source>
        <dbReference type="EMBL" id="PSN95568.1"/>
    </source>
</evidence>
<feature type="transmembrane region" description="Helical" evidence="1">
    <location>
        <begin position="192"/>
        <end position="213"/>
    </location>
</feature>
<evidence type="ECO:0000256" key="1">
    <source>
        <dbReference type="SAM" id="Phobius"/>
    </source>
</evidence>
<keyword evidence="1" id="KW-0812">Transmembrane</keyword>
<comment type="caution">
    <text evidence="2">The sequence shown here is derived from an EMBL/GenBank/DDBJ whole genome shotgun (WGS) entry which is preliminary data.</text>
</comment>
<dbReference type="AlphaFoldDB" id="A0A2R6BAU1"/>
<accession>A0A2R6BAU1</accession>